<dbReference type="InterPro" id="IPR051786">
    <property type="entry name" value="ASN_synthetase/amidase"/>
</dbReference>
<dbReference type="Proteomes" id="UP001528672">
    <property type="component" value="Unassembled WGS sequence"/>
</dbReference>
<dbReference type="InterPro" id="IPR033738">
    <property type="entry name" value="AsnB_N"/>
</dbReference>
<evidence type="ECO:0000256" key="3">
    <source>
        <dbReference type="ARBA" id="ARBA00012737"/>
    </source>
</evidence>
<comment type="caution">
    <text evidence="9">The sequence shown here is derived from an EMBL/GenBank/DDBJ whole genome shotgun (WGS) entry which is preliminary data.</text>
</comment>
<proteinExistence type="inferred from homology"/>
<dbReference type="InterPro" id="IPR029055">
    <property type="entry name" value="Ntn_hydrolases_N"/>
</dbReference>
<dbReference type="PANTHER" id="PTHR43284:SF1">
    <property type="entry name" value="ASPARAGINE SYNTHETASE"/>
    <property type="match status" value="1"/>
</dbReference>
<comment type="similarity">
    <text evidence="2">Belongs to the asparagine synthetase family.</text>
</comment>
<dbReference type="CDD" id="cd01991">
    <property type="entry name" value="Asn_synthase_B_C"/>
    <property type="match status" value="1"/>
</dbReference>
<evidence type="ECO:0000256" key="1">
    <source>
        <dbReference type="ARBA" id="ARBA00005187"/>
    </source>
</evidence>
<dbReference type="Pfam" id="PF13537">
    <property type="entry name" value="GATase_7"/>
    <property type="match status" value="1"/>
</dbReference>
<dbReference type="GO" id="GO:0004066">
    <property type="term" value="F:asparagine synthase (glutamine-hydrolyzing) activity"/>
    <property type="evidence" value="ECO:0007669"/>
    <property type="project" value="UniProtKB-EC"/>
</dbReference>
<dbReference type="NCBIfam" id="TIGR01536">
    <property type="entry name" value="asn_synth_AEB"/>
    <property type="match status" value="1"/>
</dbReference>
<dbReference type="EC" id="6.3.5.4" evidence="3"/>
<evidence type="ECO:0000313" key="9">
    <source>
        <dbReference type="EMBL" id="MDD0815391.1"/>
    </source>
</evidence>
<dbReference type="RefSeq" id="WP_273927091.1">
    <property type="nucleotide sequence ID" value="NZ_JAQSIO010000004.1"/>
</dbReference>
<dbReference type="PIRSF" id="PIRSF001589">
    <property type="entry name" value="Asn_synthetase_glu-h"/>
    <property type="match status" value="1"/>
</dbReference>
<reference evidence="9 10" key="1">
    <citation type="submission" date="2023-02" db="EMBL/GenBank/DDBJ databases">
        <title>Bacterial whole genome sequence for Curvibacter sp. HBC28.</title>
        <authorList>
            <person name="Le V."/>
            <person name="Ko S.-R."/>
            <person name="Ahn C.-Y."/>
            <person name="Oh H.-M."/>
        </authorList>
    </citation>
    <scope>NUCLEOTIDE SEQUENCE [LARGE SCALE GENOMIC DNA]</scope>
    <source>
        <strain evidence="9 10">HBC28</strain>
    </source>
</reference>
<evidence type="ECO:0000256" key="4">
    <source>
        <dbReference type="ARBA" id="ARBA00022741"/>
    </source>
</evidence>
<keyword evidence="10" id="KW-1185">Reference proteome</keyword>
<dbReference type="InterPro" id="IPR001962">
    <property type="entry name" value="Asn_synthase"/>
</dbReference>
<evidence type="ECO:0000256" key="5">
    <source>
        <dbReference type="ARBA" id="ARBA00022840"/>
    </source>
</evidence>
<dbReference type="EMBL" id="JAQSIO010000004">
    <property type="protein sequence ID" value="MDD0815391.1"/>
    <property type="molecule type" value="Genomic_DNA"/>
</dbReference>
<keyword evidence="5" id="KW-0067">ATP-binding</keyword>
<dbReference type="InterPro" id="IPR014729">
    <property type="entry name" value="Rossmann-like_a/b/a_fold"/>
</dbReference>
<dbReference type="PANTHER" id="PTHR43284">
    <property type="entry name" value="ASPARAGINE SYNTHETASE (GLUTAMINE-HYDROLYZING)"/>
    <property type="match status" value="1"/>
</dbReference>
<dbReference type="PROSITE" id="PS51278">
    <property type="entry name" value="GATASE_TYPE_2"/>
    <property type="match status" value="1"/>
</dbReference>
<keyword evidence="4" id="KW-0547">Nucleotide-binding</keyword>
<dbReference type="SUPFAM" id="SSF56235">
    <property type="entry name" value="N-terminal nucleophile aminohydrolases (Ntn hydrolases)"/>
    <property type="match status" value="1"/>
</dbReference>
<feature type="domain" description="Glutamine amidotransferase type-2" evidence="8">
    <location>
        <begin position="2"/>
        <end position="214"/>
    </location>
</feature>
<evidence type="ECO:0000256" key="6">
    <source>
        <dbReference type="ARBA" id="ARBA00022962"/>
    </source>
</evidence>
<organism evidence="9 10">
    <name type="scientific">Curvibacter microcysteis</name>
    <dbReference type="NCBI Taxonomy" id="3026419"/>
    <lineage>
        <taxon>Bacteria</taxon>
        <taxon>Pseudomonadati</taxon>
        <taxon>Pseudomonadota</taxon>
        <taxon>Betaproteobacteria</taxon>
        <taxon>Burkholderiales</taxon>
        <taxon>Comamonadaceae</taxon>
        <taxon>Curvibacter</taxon>
    </lineage>
</organism>
<evidence type="ECO:0000259" key="8">
    <source>
        <dbReference type="PROSITE" id="PS51278"/>
    </source>
</evidence>
<dbReference type="InterPro" id="IPR017932">
    <property type="entry name" value="GATase_2_dom"/>
</dbReference>
<dbReference type="SUPFAM" id="SSF52402">
    <property type="entry name" value="Adenine nucleotide alpha hydrolases-like"/>
    <property type="match status" value="1"/>
</dbReference>
<dbReference type="Gene3D" id="3.40.50.620">
    <property type="entry name" value="HUPs"/>
    <property type="match status" value="1"/>
</dbReference>
<dbReference type="CDD" id="cd00712">
    <property type="entry name" value="AsnB"/>
    <property type="match status" value="1"/>
</dbReference>
<dbReference type="Gene3D" id="3.60.20.10">
    <property type="entry name" value="Glutamine Phosphoribosylpyrophosphate, subunit 1, domain 1"/>
    <property type="match status" value="1"/>
</dbReference>
<gene>
    <name evidence="9" type="primary">asnB</name>
    <name evidence="9" type="ORF">PSQ39_12200</name>
</gene>
<evidence type="ECO:0000256" key="7">
    <source>
        <dbReference type="ARBA" id="ARBA00048741"/>
    </source>
</evidence>
<dbReference type="Pfam" id="PF00733">
    <property type="entry name" value="Asn_synthase"/>
    <property type="match status" value="1"/>
</dbReference>
<accession>A0ABT5MG31</accession>
<protein>
    <recommendedName>
        <fullName evidence="3">asparagine synthase (glutamine-hydrolyzing)</fullName>
        <ecNumber evidence="3">6.3.5.4</ecNumber>
    </recommendedName>
</protein>
<sequence>MCGIYGNVSFHGAVDPERLVRQRDRLRHRGPDDSGTWFSTDQRVGLAQRRLAIIDLTAGGHQPFLSQDERCAIVFNGEIYNYLSLREELQDLGHRFRSDSDTEVLLASYLAWGEGCLLRLNGMFSFVIYDGRSGSEAARLFLARDRAGEKPLYYRHDRHGFEFGSELKSLDHSREIDPQGLNFYLSLGYVPSDLCLFRGVHKLPPAHCGWLTISSGELSLRPYWQLPSYQGGIAPEDPSTLLEQAGRLLEDSVRLRLMADVPVGVLLSGGLDSSLITAAAARVSSGPVETFTIALPGSSLDEAQHAQKVASHFGTRHHVLPLERPSLSLLDGLAPFIDEPIADSSILPAWLVFGLARQQVTVALGGDGGDELFGGYTDYTTSMADAQRWGWVPSAVLSPLAQLASYLPAGVRGRNRLASLRHGPYQQLIWGRPYFDCRLRQRLLNPALLRELGADLEAPERFLLARFAAGSGPLDSMTRTHFGSILPDDFLVKVDRASMAHSLEVRAPFLDHRLIEFAFGQLPADWKVKGGESRRLQRRLGQQWLPADLDTQRKQGFSIPLNEWLRQEGESGLFAKMEGLPDIIDLDAVKGLIRGQMAGRANGGRLFALMMLALAMRNAAS</sequence>
<name>A0ABT5MG31_9BURK</name>
<comment type="pathway">
    <text evidence="1">Amino-acid biosynthesis; L-asparagine biosynthesis; L-asparagine from L-aspartate (L-Gln route): step 1/1.</text>
</comment>
<evidence type="ECO:0000313" key="10">
    <source>
        <dbReference type="Proteomes" id="UP001528672"/>
    </source>
</evidence>
<dbReference type="InterPro" id="IPR006426">
    <property type="entry name" value="Asn_synth_AEB"/>
</dbReference>
<keyword evidence="9" id="KW-0436">Ligase</keyword>
<comment type="catalytic activity">
    <reaction evidence="7">
        <text>L-aspartate + L-glutamine + ATP + H2O = L-asparagine + L-glutamate + AMP + diphosphate + H(+)</text>
        <dbReference type="Rhea" id="RHEA:12228"/>
        <dbReference type="ChEBI" id="CHEBI:15377"/>
        <dbReference type="ChEBI" id="CHEBI:15378"/>
        <dbReference type="ChEBI" id="CHEBI:29985"/>
        <dbReference type="ChEBI" id="CHEBI:29991"/>
        <dbReference type="ChEBI" id="CHEBI:30616"/>
        <dbReference type="ChEBI" id="CHEBI:33019"/>
        <dbReference type="ChEBI" id="CHEBI:58048"/>
        <dbReference type="ChEBI" id="CHEBI:58359"/>
        <dbReference type="ChEBI" id="CHEBI:456215"/>
        <dbReference type="EC" id="6.3.5.4"/>
    </reaction>
</comment>
<evidence type="ECO:0000256" key="2">
    <source>
        <dbReference type="ARBA" id="ARBA00005752"/>
    </source>
</evidence>
<keyword evidence="6" id="KW-0315">Glutamine amidotransferase</keyword>